<sequence>MPFIDSKITVPVTNELKEEIKSELGKLITTLNKTETYLMVGIDDAYDLWLGGKKLDKGAYVSVSLYGNAPAESYDKLTGQICQLFEEKLGIPGNAVYVTYHPVSDWGWNGGNF</sequence>
<evidence type="ECO:0000313" key="2">
    <source>
        <dbReference type="Proteomes" id="UP000199428"/>
    </source>
</evidence>
<reference evidence="1 2" key="1">
    <citation type="submission" date="2016-10" db="EMBL/GenBank/DDBJ databases">
        <authorList>
            <person name="de Groot N.N."/>
        </authorList>
    </citation>
    <scope>NUCLEOTIDE SEQUENCE [LARGE SCALE GENOMIC DNA]</scope>
    <source>
        <strain evidence="1 2">DSM 10317</strain>
    </source>
</reference>
<protein>
    <submittedName>
        <fullName evidence="1">Macrophage migration inhibitory factor (MIF)</fullName>
    </submittedName>
</protein>
<dbReference type="Gene3D" id="3.30.429.10">
    <property type="entry name" value="Macrophage Migration Inhibitory Factor"/>
    <property type="match status" value="1"/>
</dbReference>
<dbReference type="InterPro" id="IPR001398">
    <property type="entry name" value="Macrophage_inhib_fac"/>
</dbReference>
<accession>A0A1G5RXX6</accession>
<organism evidence="1 2">
    <name type="scientific">Pseudobutyrivibrio xylanivorans</name>
    <dbReference type="NCBI Taxonomy" id="185007"/>
    <lineage>
        <taxon>Bacteria</taxon>
        <taxon>Bacillati</taxon>
        <taxon>Bacillota</taxon>
        <taxon>Clostridia</taxon>
        <taxon>Lachnospirales</taxon>
        <taxon>Lachnospiraceae</taxon>
        <taxon>Pseudobutyrivibrio</taxon>
    </lineage>
</organism>
<evidence type="ECO:0000313" key="1">
    <source>
        <dbReference type="EMBL" id="SCZ78311.1"/>
    </source>
</evidence>
<dbReference type="Proteomes" id="UP000199428">
    <property type="component" value="Unassembled WGS sequence"/>
</dbReference>
<proteinExistence type="predicted"/>
<dbReference type="SUPFAM" id="SSF55331">
    <property type="entry name" value="Tautomerase/MIF"/>
    <property type="match status" value="1"/>
</dbReference>
<dbReference type="AlphaFoldDB" id="A0A1G5RXX6"/>
<dbReference type="InterPro" id="IPR014347">
    <property type="entry name" value="Tautomerase/MIF_sf"/>
</dbReference>
<name>A0A1G5RXX6_PSEXY</name>
<dbReference type="Pfam" id="PF01187">
    <property type="entry name" value="MIF"/>
    <property type="match status" value="1"/>
</dbReference>
<gene>
    <name evidence="1" type="ORF">SAMN02910350_01199</name>
</gene>
<dbReference type="EMBL" id="FMWK01000005">
    <property type="protein sequence ID" value="SCZ78311.1"/>
    <property type="molecule type" value="Genomic_DNA"/>
</dbReference>
<dbReference type="RefSeq" id="WP_028247012.1">
    <property type="nucleotide sequence ID" value="NZ_FMWK01000005.1"/>
</dbReference>